<dbReference type="FunFam" id="3.30.70.330:FF:000159">
    <property type="entry name" value="tRNA selenocysteine 1-associated protein 1"/>
    <property type="match status" value="1"/>
</dbReference>
<feature type="domain" description="RRM" evidence="14">
    <location>
        <begin position="205"/>
        <end position="303"/>
    </location>
</feature>
<evidence type="ECO:0000256" key="4">
    <source>
        <dbReference type="ARBA" id="ARBA00010142"/>
    </source>
</evidence>
<dbReference type="InterPro" id="IPR012677">
    <property type="entry name" value="Nucleotide-bd_a/b_plait_sf"/>
</dbReference>
<evidence type="ECO:0000256" key="1">
    <source>
        <dbReference type="ARBA" id="ARBA00004123"/>
    </source>
</evidence>
<dbReference type="Pfam" id="PF00076">
    <property type="entry name" value="RRM_1"/>
    <property type="match status" value="2"/>
</dbReference>
<keyword evidence="6" id="KW-0677">Repeat</keyword>
<dbReference type="Pfam" id="PF00071">
    <property type="entry name" value="Ras"/>
    <property type="match status" value="2"/>
</dbReference>
<protein>
    <recommendedName>
        <fullName evidence="12">tRNA selenocysteine-associated protein 1</fullName>
    </recommendedName>
</protein>
<dbReference type="PROSITE" id="PS51421">
    <property type="entry name" value="RAS"/>
    <property type="match status" value="1"/>
</dbReference>
<reference evidence="15" key="1">
    <citation type="journal article" date="2020" name="J Insects Food Feed">
        <title>The yellow mealworm (Tenebrio molitor) genome: a resource for the emerging insects as food and feed industry.</title>
        <authorList>
            <person name="Eriksson T."/>
            <person name="Andere A."/>
            <person name="Kelstrup H."/>
            <person name="Emery V."/>
            <person name="Picard C."/>
        </authorList>
    </citation>
    <scope>NUCLEOTIDE SEQUENCE</scope>
    <source>
        <strain evidence="15">Stoneville</strain>
        <tissue evidence="15">Whole head</tissue>
    </source>
</reference>
<dbReference type="InterPro" id="IPR035979">
    <property type="entry name" value="RBD_domain_sf"/>
</dbReference>
<dbReference type="PANTHER" id="PTHR37457:SF3">
    <property type="entry name" value="TRNA SELENOCYSTEINE-ASSOCIATED PROTEIN 1"/>
    <property type="match status" value="1"/>
</dbReference>
<organism evidence="15 16">
    <name type="scientific">Tenebrio molitor</name>
    <name type="common">Yellow mealworm beetle</name>
    <dbReference type="NCBI Taxonomy" id="7067"/>
    <lineage>
        <taxon>Eukaryota</taxon>
        <taxon>Metazoa</taxon>
        <taxon>Ecdysozoa</taxon>
        <taxon>Arthropoda</taxon>
        <taxon>Hexapoda</taxon>
        <taxon>Insecta</taxon>
        <taxon>Pterygota</taxon>
        <taxon>Neoptera</taxon>
        <taxon>Endopterygota</taxon>
        <taxon>Coleoptera</taxon>
        <taxon>Polyphaga</taxon>
        <taxon>Cucujiformia</taxon>
        <taxon>Tenebrionidae</taxon>
        <taxon>Tenebrio</taxon>
    </lineage>
</organism>
<dbReference type="InterPro" id="IPR027417">
    <property type="entry name" value="P-loop_NTPase"/>
</dbReference>
<sequence length="515" mass="58207">MKKKPVTTEEAEETAKRIGAVTYIECSAKSKFRVNDVFVAAAKATMSKEKTKELCINIELAFAKDTFNSEYRPTVFENYVADLEVDGKTVELSLWDTSGQEDYDRLRPIQYPETDVVLICFSVVWKDSLENVPLRWFPEVQHFCPDIPILLIGTKNDLRDDQKELENLKKMKKKPVTTEEAEETAKRIGAVTYIECSAKSKFRVNDVFVAAAKATMSKAKKKKKRKNCLEPYMTETFIISAFRKMGENPLNVKVMRNKFTGEAAGYCFVHFATDEEAIDAMHKLNGKPIPGTSPVVRFRLNNASNTGRTLLDREFSVWVGDLSPDVDDYNLYRVFSSKYNTIKTAKVILDTSGFSKGYGFVRFGSEDEMKDSLTTMNGYVGLGTKALKICNAVPKPKGALTTGTSSATSATSTYTTAATDYTQYYDPSTYWQNYANWQTGYYDQGDGTTGHEAYHHADMSNVVMEKKEEDLLELIDHSLPLDVDKINRERIEQDCNLWDALESSKWLPCEALEVN</sequence>
<evidence type="ECO:0000256" key="2">
    <source>
        <dbReference type="ARBA" id="ARBA00004496"/>
    </source>
</evidence>
<evidence type="ECO:0000259" key="14">
    <source>
        <dbReference type="PROSITE" id="PS50102"/>
    </source>
</evidence>
<dbReference type="GO" id="GO:0003723">
    <property type="term" value="F:RNA binding"/>
    <property type="evidence" value="ECO:0007669"/>
    <property type="project" value="UniProtKB-UniRule"/>
</dbReference>
<keyword evidence="9" id="KW-0648">Protein biosynthesis</keyword>
<dbReference type="Gene3D" id="3.40.50.300">
    <property type="entry name" value="P-loop containing nucleotide triphosphate hydrolases"/>
    <property type="match status" value="2"/>
</dbReference>
<dbReference type="Proteomes" id="UP000719412">
    <property type="component" value="Unassembled WGS sequence"/>
</dbReference>
<dbReference type="PANTHER" id="PTHR37457">
    <property type="entry name" value="TRNA SELENOCYSTEINE 1-ASSOCIATED PROTEIN 1-RELATED"/>
    <property type="match status" value="1"/>
</dbReference>
<keyword evidence="8 13" id="KW-0694">RNA-binding</keyword>
<evidence type="ECO:0000256" key="3">
    <source>
        <dbReference type="ARBA" id="ARBA00008920"/>
    </source>
</evidence>
<comment type="subcellular location">
    <subcellularLocation>
        <location evidence="2">Cytoplasm</location>
    </subcellularLocation>
    <subcellularLocation>
        <location evidence="1">Nucleus</location>
    </subcellularLocation>
</comment>
<dbReference type="GO" id="GO:0006412">
    <property type="term" value="P:translation"/>
    <property type="evidence" value="ECO:0007669"/>
    <property type="project" value="UniProtKB-KW"/>
</dbReference>
<dbReference type="InterPro" id="IPR041085">
    <property type="entry name" value="TSAP1_C"/>
</dbReference>
<dbReference type="CDD" id="cd00157">
    <property type="entry name" value="Rho"/>
    <property type="match status" value="1"/>
</dbReference>
<dbReference type="SMART" id="SM00360">
    <property type="entry name" value="RRM"/>
    <property type="match status" value="2"/>
</dbReference>
<dbReference type="InterPro" id="IPR040434">
    <property type="entry name" value="TSAP1"/>
</dbReference>
<dbReference type="SUPFAM" id="SSF52540">
    <property type="entry name" value="P-loop containing nucleoside triphosphate hydrolases"/>
    <property type="match status" value="2"/>
</dbReference>
<keyword evidence="5" id="KW-0963">Cytoplasm</keyword>
<comment type="similarity">
    <text evidence="3">Belongs to the RRM TRSPAP family.</text>
</comment>
<keyword evidence="11" id="KW-0539">Nucleus</keyword>
<dbReference type="SMART" id="SM00173">
    <property type="entry name" value="RAS"/>
    <property type="match status" value="1"/>
</dbReference>
<dbReference type="PROSITE" id="PS51419">
    <property type="entry name" value="RAB"/>
    <property type="match status" value="1"/>
</dbReference>
<dbReference type="Gene3D" id="3.30.70.330">
    <property type="match status" value="2"/>
</dbReference>
<dbReference type="AlphaFoldDB" id="A0A8J6HSL7"/>
<dbReference type="GO" id="GO:0003924">
    <property type="term" value="F:GTPase activity"/>
    <property type="evidence" value="ECO:0007669"/>
    <property type="project" value="InterPro"/>
</dbReference>
<dbReference type="FunFam" id="3.40.50.300:FF:001179">
    <property type="entry name" value="Rho family GTPase"/>
    <property type="match status" value="1"/>
</dbReference>
<dbReference type="GO" id="GO:0005737">
    <property type="term" value="C:cytoplasm"/>
    <property type="evidence" value="ECO:0007669"/>
    <property type="project" value="UniProtKB-SubCell"/>
</dbReference>
<evidence type="ECO:0000256" key="9">
    <source>
        <dbReference type="ARBA" id="ARBA00022917"/>
    </source>
</evidence>
<dbReference type="SMART" id="SM00175">
    <property type="entry name" value="RAB"/>
    <property type="match status" value="1"/>
</dbReference>
<dbReference type="NCBIfam" id="TIGR00231">
    <property type="entry name" value="small_GTP"/>
    <property type="match status" value="1"/>
</dbReference>
<dbReference type="SMART" id="SM00174">
    <property type="entry name" value="RHO"/>
    <property type="match status" value="1"/>
</dbReference>
<evidence type="ECO:0000256" key="6">
    <source>
        <dbReference type="ARBA" id="ARBA00022737"/>
    </source>
</evidence>
<dbReference type="SUPFAM" id="SSF54928">
    <property type="entry name" value="RNA-binding domain, RBD"/>
    <property type="match status" value="1"/>
</dbReference>
<evidence type="ECO:0000256" key="5">
    <source>
        <dbReference type="ARBA" id="ARBA00022490"/>
    </source>
</evidence>
<dbReference type="InterPro" id="IPR005225">
    <property type="entry name" value="Small_GTP-bd"/>
</dbReference>
<reference evidence="15" key="2">
    <citation type="submission" date="2021-08" db="EMBL/GenBank/DDBJ databases">
        <authorList>
            <person name="Eriksson T."/>
        </authorList>
    </citation>
    <scope>NUCLEOTIDE SEQUENCE</scope>
    <source>
        <strain evidence="15">Stoneville</strain>
        <tissue evidence="15">Whole head</tissue>
    </source>
</reference>
<dbReference type="Pfam" id="PF17654">
    <property type="entry name" value="Trnau1ap"/>
    <property type="match status" value="1"/>
</dbReference>
<comment type="caution">
    <text evidence="15">The sequence shown here is derived from an EMBL/GenBank/DDBJ whole genome shotgun (WGS) entry which is preliminary data.</text>
</comment>
<dbReference type="GO" id="GO:0005525">
    <property type="term" value="F:GTP binding"/>
    <property type="evidence" value="ECO:0007669"/>
    <property type="project" value="UniProtKB-KW"/>
</dbReference>
<keyword evidence="16" id="KW-1185">Reference proteome</keyword>
<proteinExistence type="inferred from homology"/>
<keyword evidence="10" id="KW-0342">GTP-binding</keyword>
<evidence type="ECO:0000313" key="15">
    <source>
        <dbReference type="EMBL" id="KAH0821026.1"/>
    </source>
</evidence>
<evidence type="ECO:0000256" key="8">
    <source>
        <dbReference type="ARBA" id="ARBA00022884"/>
    </source>
</evidence>
<dbReference type="EMBL" id="JABDTM020009536">
    <property type="protein sequence ID" value="KAH0821026.1"/>
    <property type="molecule type" value="Genomic_DNA"/>
</dbReference>
<evidence type="ECO:0000256" key="13">
    <source>
        <dbReference type="PROSITE-ProRule" id="PRU00176"/>
    </source>
</evidence>
<dbReference type="PROSITE" id="PS50102">
    <property type="entry name" value="RRM"/>
    <property type="match status" value="2"/>
</dbReference>
<dbReference type="CDD" id="cd12345">
    <property type="entry name" value="RRM2_SECp43_like"/>
    <property type="match status" value="1"/>
</dbReference>
<dbReference type="FunFam" id="3.30.70.330:FF:000166">
    <property type="entry name" value="Trna selenocysteine 1-associated protein 1"/>
    <property type="match status" value="1"/>
</dbReference>
<evidence type="ECO:0000256" key="7">
    <source>
        <dbReference type="ARBA" id="ARBA00022741"/>
    </source>
</evidence>
<evidence type="ECO:0000256" key="11">
    <source>
        <dbReference type="ARBA" id="ARBA00023242"/>
    </source>
</evidence>
<keyword evidence="7" id="KW-0547">Nucleotide-binding</keyword>
<dbReference type="GO" id="GO:0005634">
    <property type="term" value="C:nucleus"/>
    <property type="evidence" value="ECO:0007669"/>
    <property type="project" value="UniProtKB-SubCell"/>
</dbReference>
<comment type="similarity">
    <text evidence="4">Belongs to the small GTPase superfamily. Rho family.</text>
</comment>
<feature type="domain" description="RRM" evidence="14">
    <location>
        <begin position="315"/>
        <end position="394"/>
    </location>
</feature>
<evidence type="ECO:0000256" key="10">
    <source>
        <dbReference type="ARBA" id="ARBA00023134"/>
    </source>
</evidence>
<dbReference type="InterPro" id="IPR001806">
    <property type="entry name" value="Small_GTPase"/>
</dbReference>
<dbReference type="PRINTS" id="PR00449">
    <property type="entry name" value="RASTRNSFRMNG"/>
</dbReference>
<name>A0A8J6HSL7_TENMO</name>
<evidence type="ECO:0000256" key="12">
    <source>
        <dbReference type="ARBA" id="ARBA00033477"/>
    </source>
</evidence>
<evidence type="ECO:0000313" key="16">
    <source>
        <dbReference type="Proteomes" id="UP000719412"/>
    </source>
</evidence>
<accession>A0A8J6HSL7</accession>
<dbReference type="InterPro" id="IPR000504">
    <property type="entry name" value="RRM_dom"/>
</dbReference>
<dbReference type="PROSITE" id="PS51420">
    <property type="entry name" value="RHO"/>
    <property type="match status" value="1"/>
</dbReference>
<gene>
    <name evidence="15" type="ORF">GEV33_001764</name>
</gene>